<evidence type="ECO:0000313" key="2">
    <source>
        <dbReference type="EMBL" id="OBZ79535.1"/>
    </source>
</evidence>
<dbReference type="InterPro" id="IPR036047">
    <property type="entry name" value="F-box-like_dom_sf"/>
</dbReference>
<organism evidence="2 3">
    <name type="scientific">Grifola frondosa</name>
    <name type="common">Maitake</name>
    <name type="synonym">Polyporus frondosus</name>
    <dbReference type="NCBI Taxonomy" id="5627"/>
    <lineage>
        <taxon>Eukaryota</taxon>
        <taxon>Fungi</taxon>
        <taxon>Dikarya</taxon>
        <taxon>Basidiomycota</taxon>
        <taxon>Agaricomycotina</taxon>
        <taxon>Agaricomycetes</taxon>
        <taxon>Polyporales</taxon>
        <taxon>Grifolaceae</taxon>
        <taxon>Grifola</taxon>
    </lineage>
</organism>
<feature type="region of interest" description="Disordered" evidence="1">
    <location>
        <begin position="1"/>
        <end position="31"/>
    </location>
</feature>
<dbReference type="STRING" id="5627.A0A1C7MRP0"/>
<dbReference type="OMA" id="IFHYVVW"/>
<feature type="compositionally biased region" description="Polar residues" evidence="1">
    <location>
        <begin position="1"/>
        <end position="19"/>
    </location>
</feature>
<protein>
    <submittedName>
        <fullName evidence="2">Uncharacterized protein</fullName>
    </submittedName>
</protein>
<evidence type="ECO:0000313" key="3">
    <source>
        <dbReference type="Proteomes" id="UP000092993"/>
    </source>
</evidence>
<dbReference type="SUPFAM" id="SSF52047">
    <property type="entry name" value="RNI-like"/>
    <property type="match status" value="1"/>
</dbReference>
<dbReference type="AlphaFoldDB" id="A0A1C7MRP0"/>
<comment type="caution">
    <text evidence="2">The sequence shown here is derived from an EMBL/GenBank/DDBJ whole genome shotgun (WGS) entry which is preliminary data.</text>
</comment>
<reference evidence="2 3" key="1">
    <citation type="submission" date="2016-03" db="EMBL/GenBank/DDBJ databases">
        <title>Whole genome sequencing of Grifola frondosa 9006-11.</title>
        <authorList>
            <person name="Min B."/>
            <person name="Park H."/>
            <person name="Kim J.-G."/>
            <person name="Cho H."/>
            <person name="Oh Y.-L."/>
            <person name="Kong W.-S."/>
            <person name="Choi I.-G."/>
        </authorList>
    </citation>
    <scope>NUCLEOTIDE SEQUENCE [LARGE SCALE GENOMIC DNA]</scope>
    <source>
        <strain evidence="2 3">9006-11</strain>
    </source>
</reference>
<evidence type="ECO:0000256" key="1">
    <source>
        <dbReference type="SAM" id="MobiDB-lite"/>
    </source>
</evidence>
<dbReference type="OrthoDB" id="3226575at2759"/>
<gene>
    <name evidence="2" type="ORF">A0H81_01226</name>
</gene>
<dbReference type="EMBL" id="LUGG01000001">
    <property type="protein sequence ID" value="OBZ79535.1"/>
    <property type="molecule type" value="Genomic_DNA"/>
</dbReference>
<dbReference type="SUPFAM" id="SSF81383">
    <property type="entry name" value="F-box domain"/>
    <property type="match status" value="1"/>
</dbReference>
<accession>A0A1C7MRP0</accession>
<proteinExistence type="predicted"/>
<dbReference type="Gene3D" id="1.20.1280.50">
    <property type="match status" value="1"/>
</dbReference>
<sequence>MIFPQTPSTPADNQDSPQRSPMDGQENPRQLKPLPLEYFDSEVVLKAHLSRMDEPTGPIDIELHKARAQVLKVRIRDVEQLRASMPYRSYDVDKEIATLRYRRKILLWVTFPIDELPVEILSNVFRYVVWSSEGADQATRHRLYLTWVSRHWREVSIDDKTLWNSVWFRDKAPWTRSLAFLDRAGTAPLDLRINERERRPTDKRAPTKITPYQIQFLLDRVLRKVDQIRILVIVLDTWQSTLVALHKFSQCGLPVSMERFELHRTGKPFFWVAPSVPFRDIITPVVLCRETLPKLKWLCLNGISVDWYRLPLTNLTTIDIRRIVPVEAPDSNRWVEMLKASPNLFKLALDAAWPQPVDDMAAVQRVELPHLRDFLLGDMNLTCAMFVLAHMHAPRVMNLALMNLGREDFGPLFQAITGHFTQIKLLSIYTVEIARTAVNRRIMVKWMESMPHLRMLKIAQAQTHLLKMFLENPHDYRDPDEMDCNPTAPDGLPPPRPVLCPKLDYLLFLSQDNDSVVALVEGRYAIGAPFSKLYIPQPHLPQVPEEIRRRLRMAVGEMLVTVNLALTPPEEEIHAEMAASVEVTENSY</sequence>
<dbReference type="Proteomes" id="UP000092993">
    <property type="component" value="Unassembled WGS sequence"/>
</dbReference>
<name>A0A1C7MRP0_GRIFR</name>
<keyword evidence="3" id="KW-1185">Reference proteome</keyword>